<dbReference type="GO" id="GO:0005634">
    <property type="term" value="C:nucleus"/>
    <property type="evidence" value="ECO:0007669"/>
    <property type="project" value="TreeGrafter"/>
</dbReference>
<dbReference type="Pfam" id="PF07500">
    <property type="entry name" value="TFIIS_M"/>
    <property type="match status" value="1"/>
</dbReference>
<feature type="region of interest" description="Disordered" evidence="5">
    <location>
        <begin position="1544"/>
        <end position="1569"/>
    </location>
</feature>
<feature type="region of interest" description="Disordered" evidence="5">
    <location>
        <begin position="477"/>
        <end position="497"/>
    </location>
</feature>
<dbReference type="InterPro" id="IPR019786">
    <property type="entry name" value="Zinc_finger_PHD-type_CS"/>
</dbReference>
<dbReference type="InterPro" id="IPR003618">
    <property type="entry name" value="TFIIS_cen_dom"/>
</dbReference>
<feature type="compositionally biased region" description="Low complexity" evidence="5">
    <location>
        <begin position="1963"/>
        <end position="1975"/>
    </location>
</feature>
<dbReference type="PROSITE" id="PS50016">
    <property type="entry name" value="ZF_PHD_2"/>
    <property type="match status" value="1"/>
</dbReference>
<dbReference type="GO" id="GO:0008270">
    <property type="term" value="F:zinc ion binding"/>
    <property type="evidence" value="ECO:0007669"/>
    <property type="project" value="UniProtKB-KW"/>
</dbReference>
<feature type="compositionally biased region" description="Basic and acidic residues" evidence="5">
    <location>
        <begin position="552"/>
        <end position="578"/>
    </location>
</feature>
<feature type="compositionally biased region" description="Polar residues" evidence="5">
    <location>
        <begin position="610"/>
        <end position="626"/>
    </location>
</feature>
<keyword evidence="9" id="KW-1185">Reference proteome</keyword>
<dbReference type="Pfam" id="PF07744">
    <property type="entry name" value="SPOC"/>
    <property type="match status" value="1"/>
</dbReference>
<feature type="compositionally biased region" description="Pro residues" evidence="5">
    <location>
        <begin position="1040"/>
        <end position="1049"/>
    </location>
</feature>
<feature type="non-terminal residue" evidence="8">
    <location>
        <position position="1"/>
    </location>
</feature>
<feature type="region of interest" description="Disordered" evidence="5">
    <location>
        <begin position="1497"/>
        <end position="1529"/>
    </location>
</feature>
<keyword evidence="3" id="KW-0862">Zinc</keyword>
<dbReference type="CDD" id="cd15638">
    <property type="entry name" value="PHD_PHF3"/>
    <property type="match status" value="1"/>
</dbReference>
<evidence type="ECO:0000256" key="5">
    <source>
        <dbReference type="SAM" id="MobiDB-lite"/>
    </source>
</evidence>
<dbReference type="PANTHER" id="PTHR11477">
    <property type="entry name" value="TRANSCRIPTION FACTOR S-II ZINC FINGER DOMAIN-CONTAINING PROTEIN"/>
    <property type="match status" value="1"/>
</dbReference>
<feature type="region of interest" description="Disordered" evidence="5">
    <location>
        <begin position="1"/>
        <end position="105"/>
    </location>
</feature>
<dbReference type="PROSITE" id="PS01359">
    <property type="entry name" value="ZF_PHD_1"/>
    <property type="match status" value="1"/>
</dbReference>
<dbReference type="STRING" id="75743.A0A401NLG2"/>
<keyword evidence="2 4" id="KW-0863">Zinc-finger</keyword>
<dbReference type="Pfam" id="PF00628">
    <property type="entry name" value="PHD"/>
    <property type="match status" value="1"/>
</dbReference>
<organism evidence="8 9">
    <name type="scientific">Scyliorhinus torazame</name>
    <name type="common">Cloudy catshark</name>
    <name type="synonym">Catulus torazame</name>
    <dbReference type="NCBI Taxonomy" id="75743"/>
    <lineage>
        <taxon>Eukaryota</taxon>
        <taxon>Metazoa</taxon>
        <taxon>Chordata</taxon>
        <taxon>Craniata</taxon>
        <taxon>Vertebrata</taxon>
        <taxon>Chondrichthyes</taxon>
        <taxon>Elasmobranchii</taxon>
        <taxon>Galeomorphii</taxon>
        <taxon>Galeoidea</taxon>
        <taxon>Carcharhiniformes</taxon>
        <taxon>Scyliorhinidae</taxon>
        <taxon>Scyliorhinus</taxon>
    </lineage>
</organism>
<feature type="region of interest" description="Disordered" evidence="5">
    <location>
        <begin position="301"/>
        <end position="323"/>
    </location>
</feature>
<protein>
    <recommendedName>
        <fullName evidence="10">PHD finger protein 3</fullName>
    </recommendedName>
</protein>
<evidence type="ECO:0000313" key="9">
    <source>
        <dbReference type="Proteomes" id="UP000288216"/>
    </source>
</evidence>
<feature type="region of interest" description="Disordered" evidence="5">
    <location>
        <begin position="1794"/>
        <end position="1871"/>
    </location>
</feature>
<dbReference type="InterPro" id="IPR019787">
    <property type="entry name" value="Znf_PHD-finger"/>
</dbReference>
<feature type="compositionally biased region" description="Polar residues" evidence="5">
    <location>
        <begin position="1857"/>
        <end position="1871"/>
    </location>
</feature>
<evidence type="ECO:0000313" key="8">
    <source>
        <dbReference type="EMBL" id="GCB61689.1"/>
    </source>
</evidence>
<feature type="compositionally biased region" description="Low complexity" evidence="5">
    <location>
        <begin position="136"/>
        <end position="148"/>
    </location>
</feature>
<feature type="compositionally biased region" description="Polar residues" evidence="5">
    <location>
        <begin position="698"/>
        <end position="711"/>
    </location>
</feature>
<keyword evidence="1" id="KW-0479">Metal-binding</keyword>
<evidence type="ECO:0008006" key="10">
    <source>
        <dbReference type="Google" id="ProtNLM"/>
    </source>
</evidence>
<feature type="compositionally biased region" description="Basic and acidic residues" evidence="5">
    <location>
        <begin position="1655"/>
        <end position="1670"/>
    </location>
</feature>
<dbReference type="Proteomes" id="UP000288216">
    <property type="component" value="Unassembled WGS sequence"/>
</dbReference>
<dbReference type="InterPro" id="IPR036575">
    <property type="entry name" value="TFIIS_cen_dom_sf"/>
</dbReference>
<feature type="region of interest" description="Disordered" evidence="5">
    <location>
        <begin position="121"/>
        <end position="159"/>
    </location>
</feature>
<dbReference type="SMART" id="SM00249">
    <property type="entry name" value="PHD"/>
    <property type="match status" value="1"/>
</dbReference>
<evidence type="ECO:0000259" key="7">
    <source>
        <dbReference type="PROSITE" id="PS51321"/>
    </source>
</evidence>
<feature type="compositionally biased region" description="Basic and acidic residues" evidence="5">
    <location>
        <begin position="631"/>
        <end position="640"/>
    </location>
</feature>
<feature type="region of interest" description="Disordered" evidence="5">
    <location>
        <begin position="736"/>
        <end position="785"/>
    </location>
</feature>
<feature type="region of interest" description="Disordered" evidence="5">
    <location>
        <begin position="686"/>
        <end position="711"/>
    </location>
</feature>
<dbReference type="SMART" id="SM00510">
    <property type="entry name" value="TFS2M"/>
    <property type="match status" value="1"/>
</dbReference>
<dbReference type="InterPro" id="IPR012921">
    <property type="entry name" value="SPOC_C"/>
</dbReference>
<feature type="compositionally biased region" description="Basic and acidic residues" evidence="5">
    <location>
        <begin position="2429"/>
        <end position="2706"/>
    </location>
</feature>
<dbReference type="GO" id="GO:0006351">
    <property type="term" value="P:DNA-templated transcription"/>
    <property type="evidence" value="ECO:0007669"/>
    <property type="project" value="InterPro"/>
</dbReference>
<comment type="caution">
    <text evidence="8">The sequence shown here is derived from an EMBL/GenBank/DDBJ whole genome shotgun (WGS) entry which is preliminary data.</text>
</comment>
<evidence type="ECO:0000256" key="2">
    <source>
        <dbReference type="ARBA" id="ARBA00022771"/>
    </source>
</evidence>
<dbReference type="OrthoDB" id="1884872at2759"/>
<dbReference type="PANTHER" id="PTHR11477:SF10">
    <property type="entry name" value="PHD FINGER PROTEIN 3"/>
    <property type="match status" value="1"/>
</dbReference>
<dbReference type="InterPro" id="IPR013083">
    <property type="entry name" value="Znf_RING/FYVE/PHD"/>
</dbReference>
<feature type="compositionally biased region" description="Polar residues" evidence="5">
    <location>
        <begin position="149"/>
        <end position="158"/>
    </location>
</feature>
<feature type="region of interest" description="Disordered" evidence="5">
    <location>
        <begin position="1612"/>
        <end position="1670"/>
    </location>
</feature>
<evidence type="ECO:0000256" key="4">
    <source>
        <dbReference type="PROSITE-ProRule" id="PRU00146"/>
    </source>
</evidence>
<dbReference type="InterPro" id="IPR001965">
    <property type="entry name" value="Znf_PHD"/>
</dbReference>
<feature type="region of interest" description="Disordered" evidence="5">
    <location>
        <begin position="552"/>
        <end position="641"/>
    </location>
</feature>
<sequence length="2711" mass="308811">WRSAGRWRRVAGTGSLRPDRSARAARSGYQRQVAELELTDESDIKESDLDTMEEEDLSDLSSRKTKGKSPKSAVQSPRKSPRLLAQEPIRSLRNSTIAKRPTPANLALVKRKEPVKYVSIGAGSAKLPDRHEKQSPQKSGGKGKPQQQNVSENAQSSAEIHCDPVHSEPVDSKNPELRSLETCIIPENTLELTCGNHKCTVAESVEQKVIESTSELQCSREPLIALGTENVPPDVMEDANELHCVEVQVASVSQNPIEPALESQCSAELFTETAQESTVEHVDAQKIVDCVTCGDEQAAVTDHSSVKSALESRLSGADPDGMPEDTTTVDADLHKNVCEPPHGNTNAAAEALKEIVVKEQNMQLNERTVIVDSNIINEQKEEPIELDPGVLSTETAPPINKVEDLPKLEENLQRSVDKEFPIPSELSASVNCVEAKENLDMQSSKGTTHNNASNPIKANISDTLELIEDSGNNKTAQLETGVTVSPKPESVTQKGELEVGRPVSLKIAAKDINEAGPHVACKKQDNINAQDNSSEQQLGPSKEEKQDLFENKDHEDIVPEKQVDAAEPKSQASKHEISALKPQHKLALDLKPEQTENFLPSNRKKAKLDIQSSEALKQSKPHTSPFASKRKAVDPDEHHPQKTVKCLKTQVGQDAKLKIDQAQKQIINKVSPVSQVAKMQSTSKIVSMTPAGHKSKKTIQTSKHTSNSTPKLSELPAKQVFRIGHKPVPSAGKIVSQQADNIKEKDKGRIVEHSNEDDKDKLKVRKNEKGILPRQRRSSKSLSLDEPPLFIPDNLPVIKKEETDMDHSAPVATSDLWDPKRLCGFCRKPHNSRFMVGCGRCDDWFHGECVGLTLSQAQQLEKEDKEYICLKCCAMEDKKAPSVNHSHTIKHQCVQHDMEKAKPELFNEHTIHLKSEKMMCSEQLNTTTNAAGVKSKTEIIEKTDQFPNKKHKVKMLRKEEGRHGFWLCHYQEKVRLEVVLDLDVDDLDTEKGIALLRFMDRIYKEVDVLLLMKHRNFTHTDLKDKQAVKKKAEKGGTNSTPPPTSPSAPQPTVEQIRQNVRHSLMDILAKRRSESDLKVPEERAMKVAARIERKLFSFYGDTDTKYKSKYRRLMFNLKDPKNQVLFKRVLRGDIVPDHLIRMSPEELASKELAAWRQRENRHMIEMIEKEQRDVERRPITKITHKGEIEIESETPMKESETVVTEEAELKAVEPKPIVEKLEEPEDETLTDTTDDTTFQHKKHLFDLNCKICTGRMAPPAEELPLPKAKVATSVMRRQSDVDAEMAFLAVALSSASSILSFDATMEERPESPQPETSSVTRSDAYDIAEDESTFLARLDSLWKGFINMPSVAKFVTKAYPVSGSAGHLTEDLPDTIQVGGRIPPQMVWDYVDKIKASGTKEICVIRFCPVTEEDQITYTSLYAYFNSRQRYGVVANNVKQVKDMYLIPLGALEKIPYRLLPFDGPGLEVVRKNLLLGLIIRQRIKRLLSASPSEEVSEMEKLPSTLPQEKKSKPEFVEDEVENDDDDEENQFFNSFTSVLPKFRSKPKQVSPVEPQILKTPPSSPAEPIPILSTKPLRFLPGVLVGWENQSTSLELSDRPLDDILQSLLGDAEKETEQKSVPSTGPELGESPVSKDSKMPHTEETSEDQENAQDILHDPPKENEKADNVLEEVKVAETSKASAFLTTLTLKDKPPDVSTEAFLSSLAAIKSQPNHKEEHEKLRHHYKVKKVKMESSKEQKEALVCSPSQPVTPKIEVALLEPTTNPEEIDSTQEALARVSQVVNVNRDPRQAAVRKQQGITAVSRPMEDSAEELCVENRKDKSDDENMKDAEEVVEKPLETEQREVTAKQIPRDPVNTESQQSSEQVHGSTPCITEVSQSAFHNISDTVPETEAADSSYEGEILSDTEMIETHTIETVQSIRRETVPVPSFHSPCSGSHFEFSSNVVPTKNQTQVSALSTSLPSGGPSGSPIPSGNIFPTPLPQLHNFTQVQGHSSGFPFQRGLPNANFQPPGNLMPSFMSVRPPPLPPPPFGLQSDPHLRFHSPDLGVTHALGPNHMMPWLPPIPCPPQHHLGLMHLAHGQAMPLFTSDRPVDIRYGPNAGTSNFQLLKDDHRQGRHHCGLWDRFSQFSKEQDSHQRHRFYSDSYHQRKERHKERERDKYWDRDSERDRDKYKDRDREKGKDREKRSRREDTHRNKDRDRYRERSHDGADSRRERSKERERSHDEADSRRERSKERERSHDDADSRRERRKDREKSHDGVDSRKSKERENSHDGADLRRERRKERERSHDGADSRRARRKERERSHDGADSRRARRKERERSHDGVDTKRERRKERERSHDGADSRRERKKERERSHDVAESRRERRKEREKSHDGADSSKSKERERSHDGVDLRRERSKEKERSHGDADTRRELSKEGERSQAGAVLRREQSKERERSHDDMGRRERSKEKERSHDGEDPRRDLSKERESSHDGADLQSGRSKERERSHDGEDLRRDRSKERESSHDGEDLRREQSKESERSHDGEDLRRDRSKERESSHDGADLQSGRSKERERSHDGEDLRRDRSKVRESSLDGEDLRREQSKERERSHDGEDLRRDQSKERERSHDGEDLRREQSKERERSHDGDDLRREQSKERERSHDGEDLRRDQSKERERSHDGEDLRREQSKERERSHDGEDLRRERSKERERSHDDEDLRRDRRLEKRPK</sequence>
<feature type="domain" description="TFIIS central" evidence="7">
    <location>
        <begin position="1056"/>
        <end position="1175"/>
    </location>
</feature>
<dbReference type="InterPro" id="IPR011011">
    <property type="entry name" value="Znf_FYVE_PHD"/>
</dbReference>
<dbReference type="EMBL" id="BFAA01005124">
    <property type="protein sequence ID" value="GCB61689.1"/>
    <property type="molecule type" value="Genomic_DNA"/>
</dbReference>
<dbReference type="SUPFAM" id="SSF46942">
    <property type="entry name" value="Elongation factor TFIIS domain 2"/>
    <property type="match status" value="1"/>
</dbReference>
<feature type="region of interest" description="Disordered" evidence="5">
    <location>
        <begin position="1953"/>
        <end position="1976"/>
    </location>
</feature>
<evidence type="ECO:0000256" key="3">
    <source>
        <dbReference type="ARBA" id="ARBA00022833"/>
    </source>
</evidence>
<feature type="domain" description="PHD-type" evidence="6">
    <location>
        <begin position="820"/>
        <end position="875"/>
    </location>
</feature>
<feature type="compositionally biased region" description="Acidic residues" evidence="5">
    <location>
        <begin position="1517"/>
        <end position="1529"/>
    </location>
</feature>
<name>A0A401NLG2_SCYTO</name>
<feature type="region of interest" description="Disordered" evidence="5">
    <location>
        <begin position="2133"/>
        <end position="2711"/>
    </location>
</feature>
<feature type="compositionally biased region" description="Basic and acidic residues" evidence="5">
    <location>
        <begin position="741"/>
        <end position="771"/>
    </location>
</feature>
<dbReference type="Gene3D" id="1.10.472.30">
    <property type="entry name" value="Transcription elongation factor S-II, central domain"/>
    <property type="match status" value="1"/>
</dbReference>
<dbReference type="Gene3D" id="3.30.40.10">
    <property type="entry name" value="Zinc/RING finger domain, C3HC4 (zinc finger)"/>
    <property type="match status" value="1"/>
</dbReference>
<feature type="compositionally biased region" description="Basic and acidic residues" evidence="5">
    <location>
        <begin position="1633"/>
        <end position="1644"/>
    </location>
</feature>
<dbReference type="SUPFAM" id="SSF57903">
    <property type="entry name" value="FYVE/PHD zinc finger"/>
    <property type="match status" value="1"/>
</dbReference>
<dbReference type="OMA" id="RQPERCQ"/>
<feature type="compositionally biased region" description="Basic and acidic residues" evidence="5">
    <location>
        <begin position="1816"/>
        <end position="1847"/>
    </location>
</feature>
<feature type="compositionally biased region" description="Polar residues" evidence="5">
    <location>
        <begin position="1953"/>
        <end position="1962"/>
    </location>
</feature>
<feature type="compositionally biased region" description="Acidic residues" evidence="5">
    <location>
        <begin position="49"/>
        <end position="58"/>
    </location>
</feature>
<proteinExistence type="predicted"/>
<dbReference type="PROSITE" id="PS51321">
    <property type="entry name" value="TFIIS_CENTRAL"/>
    <property type="match status" value="1"/>
</dbReference>
<reference evidence="8 9" key="1">
    <citation type="journal article" date="2018" name="Nat. Ecol. Evol.">
        <title>Shark genomes provide insights into elasmobranch evolution and the origin of vertebrates.</title>
        <authorList>
            <person name="Hara Y"/>
            <person name="Yamaguchi K"/>
            <person name="Onimaru K"/>
            <person name="Kadota M"/>
            <person name="Koyanagi M"/>
            <person name="Keeley SD"/>
            <person name="Tatsumi K"/>
            <person name="Tanaka K"/>
            <person name="Motone F"/>
            <person name="Kageyama Y"/>
            <person name="Nozu R"/>
            <person name="Adachi N"/>
            <person name="Nishimura O"/>
            <person name="Nakagawa R"/>
            <person name="Tanegashima C"/>
            <person name="Kiyatake I"/>
            <person name="Matsumoto R"/>
            <person name="Murakumo K"/>
            <person name="Nishida K"/>
            <person name="Terakita A"/>
            <person name="Kuratani S"/>
            <person name="Sato K"/>
            <person name="Hyodo S Kuraku.S."/>
        </authorList>
    </citation>
    <scope>NUCLEOTIDE SEQUENCE [LARGE SCALE GENOMIC DNA]</scope>
</reference>
<gene>
    <name evidence="8" type="ORF">scyTo_0011360</name>
</gene>
<evidence type="ECO:0000259" key="6">
    <source>
        <dbReference type="PROSITE" id="PS50016"/>
    </source>
</evidence>
<feature type="region of interest" description="Disordered" evidence="5">
    <location>
        <begin position="1022"/>
        <end position="1052"/>
    </location>
</feature>
<feature type="compositionally biased region" description="Basic and acidic residues" evidence="5">
    <location>
        <begin position="2154"/>
        <end position="2422"/>
    </location>
</feature>
<accession>A0A401NLG2</accession>
<evidence type="ECO:0000256" key="1">
    <source>
        <dbReference type="ARBA" id="ARBA00022723"/>
    </source>
</evidence>